<dbReference type="InterPro" id="IPR014804">
    <property type="entry name" value="Pet20-like"/>
</dbReference>
<reference evidence="4 5" key="1">
    <citation type="journal article" date="2016" name="Proc. Natl. Acad. Sci. U.S.A.">
        <title>Comparative genomics of biotechnologically important yeasts.</title>
        <authorList>
            <person name="Riley R."/>
            <person name="Haridas S."/>
            <person name="Wolfe K.H."/>
            <person name="Lopes M.R."/>
            <person name="Hittinger C.T."/>
            <person name="Goeker M."/>
            <person name="Salamov A.A."/>
            <person name="Wisecaver J.H."/>
            <person name="Long T.M."/>
            <person name="Calvey C.H."/>
            <person name="Aerts A.L."/>
            <person name="Barry K.W."/>
            <person name="Choi C."/>
            <person name="Clum A."/>
            <person name="Coughlan A.Y."/>
            <person name="Deshpande S."/>
            <person name="Douglass A.P."/>
            <person name="Hanson S.J."/>
            <person name="Klenk H.-P."/>
            <person name="LaButti K.M."/>
            <person name="Lapidus A."/>
            <person name="Lindquist E.A."/>
            <person name="Lipzen A.M."/>
            <person name="Meier-Kolthoff J.P."/>
            <person name="Ohm R.A."/>
            <person name="Otillar R.P."/>
            <person name="Pangilinan J.L."/>
            <person name="Peng Y."/>
            <person name="Rokas A."/>
            <person name="Rosa C.A."/>
            <person name="Scheuner C."/>
            <person name="Sibirny A.A."/>
            <person name="Slot J.C."/>
            <person name="Stielow J.B."/>
            <person name="Sun H."/>
            <person name="Kurtzman C.P."/>
            <person name="Blackwell M."/>
            <person name="Grigoriev I.V."/>
            <person name="Jeffries T.W."/>
        </authorList>
    </citation>
    <scope>NUCLEOTIDE SEQUENCE [LARGE SCALE GENOMIC DNA]</scope>
    <source>
        <strain evidence="4 5">NRRL Y-2026</strain>
    </source>
</reference>
<dbReference type="RefSeq" id="XP_019019714.1">
    <property type="nucleotide sequence ID" value="XM_019160245.1"/>
</dbReference>
<dbReference type="AlphaFoldDB" id="A0A1E3NRA5"/>
<dbReference type="EMBL" id="KV454001">
    <property type="protein sequence ID" value="ODQ48601.1"/>
    <property type="molecule type" value="Genomic_DNA"/>
</dbReference>
<organism evidence="4 5">
    <name type="scientific">Pichia membranifaciens NRRL Y-2026</name>
    <dbReference type="NCBI Taxonomy" id="763406"/>
    <lineage>
        <taxon>Eukaryota</taxon>
        <taxon>Fungi</taxon>
        <taxon>Dikarya</taxon>
        <taxon>Ascomycota</taxon>
        <taxon>Saccharomycotina</taxon>
        <taxon>Pichiomycetes</taxon>
        <taxon>Pichiales</taxon>
        <taxon>Pichiaceae</taxon>
        <taxon>Pichia</taxon>
    </lineage>
</organism>
<evidence type="ECO:0000256" key="3">
    <source>
        <dbReference type="SAM" id="MobiDB-lite"/>
    </source>
</evidence>
<evidence type="ECO:0000256" key="1">
    <source>
        <dbReference type="ARBA" id="ARBA00004173"/>
    </source>
</evidence>
<comment type="subcellular location">
    <subcellularLocation>
        <location evidence="1">Mitochondrion</location>
    </subcellularLocation>
</comment>
<dbReference type="GO" id="GO:0005739">
    <property type="term" value="C:mitochondrion"/>
    <property type="evidence" value="ECO:0007669"/>
    <property type="project" value="UniProtKB-SubCell"/>
</dbReference>
<sequence length="224" mass="24620">MQSSSSSSATKLLQAKTQKLQLHKTIQQQQNQQAGVQAGPTAGGCGQKSGKGKDGVPRPVSSQQRTAPKLRRGFSNVDKVPSTVNLEPRDVLLDKLYQGYNPLLSPIKPKAKKTSPKILVNIYEDLAFEDDGYEADDAVDSLVGPKLQISKYIFDKNPQMEAKLKELDADAKDAKDAAPRRHDPLFERRAAAHGKRGRVRLHYKKNVARNPADPSDDNDNGHSN</sequence>
<feature type="compositionally biased region" description="Low complexity" evidence="3">
    <location>
        <begin position="23"/>
        <end position="39"/>
    </location>
</feature>
<dbReference type="OrthoDB" id="3991203at2759"/>
<proteinExistence type="predicted"/>
<gene>
    <name evidence="4" type="ORF">PICMEDRAFT_14148</name>
</gene>
<protein>
    <submittedName>
        <fullName evidence="4">Uncharacterized protein</fullName>
    </submittedName>
</protein>
<evidence type="ECO:0000256" key="2">
    <source>
        <dbReference type="ARBA" id="ARBA00023128"/>
    </source>
</evidence>
<keyword evidence="2" id="KW-0496">Mitochondrion</keyword>
<feature type="compositionally biased region" description="Basic residues" evidence="3">
    <location>
        <begin position="191"/>
        <end position="207"/>
    </location>
</feature>
<keyword evidence="5" id="KW-1185">Reference proteome</keyword>
<name>A0A1E3NRA5_9ASCO</name>
<feature type="region of interest" description="Disordered" evidence="3">
    <location>
        <begin position="23"/>
        <end position="76"/>
    </location>
</feature>
<dbReference type="Proteomes" id="UP000094455">
    <property type="component" value="Unassembled WGS sequence"/>
</dbReference>
<evidence type="ECO:0000313" key="4">
    <source>
        <dbReference type="EMBL" id="ODQ48601.1"/>
    </source>
</evidence>
<accession>A0A1E3NRA5</accession>
<evidence type="ECO:0000313" key="5">
    <source>
        <dbReference type="Proteomes" id="UP000094455"/>
    </source>
</evidence>
<feature type="region of interest" description="Disordered" evidence="3">
    <location>
        <begin position="165"/>
        <end position="224"/>
    </location>
</feature>
<dbReference type="GeneID" id="30176932"/>
<dbReference type="Pfam" id="PF08692">
    <property type="entry name" value="Pet20"/>
    <property type="match status" value="1"/>
</dbReference>
<feature type="compositionally biased region" description="Basic and acidic residues" evidence="3">
    <location>
        <begin position="165"/>
        <end position="190"/>
    </location>
</feature>